<dbReference type="EMBL" id="CP029543">
    <property type="protein sequence ID" value="AWV47702.1"/>
    <property type="molecule type" value="Genomic_DNA"/>
</dbReference>
<dbReference type="RefSeq" id="WP_041322574.1">
    <property type="nucleotide sequence ID" value="NZ_CP029543.1"/>
</dbReference>
<sequence length="73" mass="7928">MTVLLFALLICARLTRCPIIRCEWTWVVLLAVVAGRDDFSPSSFWAGLLTASLPTAVVVQSLVGIDAGHCRAR</sequence>
<protein>
    <submittedName>
        <fullName evidence="1">Uncharacterized protein</fullName>
    </submittedName>
</protein>
<evidence type="ECO:0000313" key="1">
    <source>
        <dbReference type="EMBL" id="AWV47702.1"/>
    </source>
</evidence>
<reference evidence="1 2" key="1">
    <citation type="submission" date="2018-05" db="EMBL/GenBank/DDBJ databases">
        <title>Evolution of small genomes with special reference to Mycobacterium leprae.</title>
        <authorList>
            <person name="Mohanty P.S."/>
            <person name="Bansal A.K."/>
            <person name="Gupta U.D."/>
            <person name="Naaz F."/>
            <person name="Dwivedi V.D."/>
            <person name="Singh H."/>
            <person name="Gupta G."/>
            <person name="Sharma S."/>
            <person name="Arora M."/>
        </authorList>
    </citation>
    <scope>NUCLEOTIDE SEQUENCE [LARGE SCALE GENOMIC DNA]</scope>
    <source>
        <strain evidence="1 2">MRHRU-235-G</strain>
    </source>
</reference>
<gene>
    <name evidence="1" type="ORF">DIJ64_05325</name>
</gene>
<name>A0AAD0KQT4_MYCLR</name>
<proteinExistence type="predicted"/>
<dbReference type="AlphaFoldDB" id="A0AAD0KQT4"/>
<dbReference type="Proteomes" id="UP000249682">
    <property type="component" value="Chromosome"/>
</dbReference>
<organism evidence="1 2">
    <name type="scientific">Mycobacterium leprae</name>
    <dbReference type="NCBI Taxonomy" id="1769"/>
    <lineage>
        <taxon>Bacteria</taxon>
        <taxon>Bacillati</taxon>
        <taxon>Actinomycetota</taxon>
        <taxon>Actinomycetes</taxon>
        <taxon>Mycobacteriales</taxon>
        <taxon>Mycobacteriaceae</taxon>
        <taxon>Mycobacterium</taxon>
    </lineage>
</organism>
<evidence type="ECO:0000313" key="2">
    <source>
        <dbReference type="Proteomes" id="UP000249682"/>
    </source>
</evidence>
<accession>A0AAD0KQT4</accession>